<dbReference type="EMBL" id="ML120757">
    <property type="protein sequence ID" value="RPA88601.1"/>
    <property type="molecule type" value="Genomic_DNA"/>
</dbReference>
<name>A0A3N4IWC9_9PEZI</name>
<evidence type="ECO:0000313" key="1">
    <source>
        <dbReference type="EMBL" id="RPA88601.1"/>
    </source>
</evidence>
<keyword evidence="2" id="KW-1185">Reference proteome</keyword>
<sequence>MPLLFLPCFPSSCLIRGVSRISSSFSLPARLSLPSLSLSRILLLARQLSPPQGFWLLSLLSEERWRLSADNGARVVFI</sequence>
<dbReference type="Proteomes" id="UP000276215">
    <property type="component" value="Unassembled WGS sequence"/>
</dbReference>
<evidence type="ECO:0000313" key="2">
    <source>
        <dbReference type="Proteomes" id="UP000276215"/>
    </source>
</evidence>
<organism evidence="1 2">
    <name type="scientific">Choiromyces venosus 120613-1</name>
    <dbReference type="NCBI Taxonomy" id="1336337"/>
    <lineage>
        <taxon>Eukaryota</taxon>
        <taxon>Fungi</taxon>
        <taxon>Dikarya</taxon>
        <taxon>Ascomycota</taxon>
        <taxon>Pezizomycotina</taxon>
        <taxon>Pezizomycetes</taxon>
        <taxon>Pezizales</taxon>
        <taxon>Tuberaceae</taxon>
        <taxon>Choiromyces</taxon>
    </lineage>
</organism>
<gene>
    <name evidence="1" type="ORF">L873DRAFT_1824271</name>
</gene>
<accession>A0A3N4IWC9</accession>
<protein>
    <submittedName>
        <fullName evidence="1">Uncharacterized protein</fullName>
    </submittedName>
</protein>
<reference evidence="1 2" key="1">
    <citation type="journal article" date="2018" name="Nat. Ecol. Evol.">
        <title>Pezizomycetes genomes reveal the molecular basis of ectomycorrhizal truffle lifestyle.</title>
        <authorList>
            <person name="Murat C."/>
            <person name="Payen T."/>
            <person name="Noel B."/>
            <person name="Kuo A."/>
            <person name="Morin E."/>
            <person name="Chen J."/>
            <person name="Kohler A."/>
            <person name="Krizsan K."/>
            <person name="Balestrini R."/>
            <person name="Da Silva C."/>
            <person name="Montanini B."/>
            <person name="Hainaut M."/>
            <person name="Levati E."/>
            <person name="Barry K.W."/>
            <person name="Belfiori B."/>
            <person name="Cichocki N."/>
            <person name="Clum A."/>
            <person name="Dockter R.B."/>
            <person name="Fauchery L."/>
            <person name="Guy J."/>
            <person name="Iotti M."/>
            <person name="Le Tacon F."/>
            <person name="Lindquist E.A."/>
            <person name="Lipzen A."/>
            <person name="Malagnac F."/>
            <person name="Mello A."/>
            <person name="Molinier V."/>
            <person name="Miyauchi S."/>
            <person name="Poulain J."/>
            <person name="Riccioni C."/>
            <person name="Rubini A."/>
            <person name="Sitrit Y."/>
            <person name="Splivallo R."/>
            <person name="Traeger S."/>
            <person name="Wang M."/>
            <person name="Zifcakova L."/>
            <person name="Wipf D."/>
            <person name="Zambonelli A."/>
            <person name="Paolocci F."/>
            <person name="Nowrousian M."/>
            <person name="Ottonello S."/>
            <person name="Baldrian P."/>
            <person name="Spatafora J.W."/>
            <person name="Henrissat B."/>
            <person name="Nagy L.G."/>
            <person name="Aury J.M."/>
            <person name="Wincker P."/>
            <person name="Grigoriev I.V."/>
            <person name="Bonfante P."/>
            <person name="Martin F.M."/>
        </authorList>
    </citation>
    <scope>NUCLEOTIDE SEQUENCE [LARGE SCALE GENOMIC DNA]</scope>
    <source>
        <strain evidence="1 2">120613-1</strain>
    </source>
</reference>
<proteinExistence type="predicted"/>
<dbReference type="AlphaFoldDB" id="A0A3N4IWC9"/>